<keyword evidence="1" id="KW-0732">Signal</keyword>
<comment type="caution">
    <text evidence="2">The sequence shown here is derived from an EMBL/GenBank/DDBJ whole genome shotgun (WGS) entry which is preliminary data.</text>
</comment>
<feature type="chain" id="PRO_5016594833" description="SAF domain-containing protein" evidence="1">
    <location>
        <begin position="22"/>
        <end position="174"/>
    </location>
</feature>
<feature type="signal peptide" evidence="1">
    <location>
        <begin position="1"/>
        <end position="21"/>
    </location>
</feature>
<dbReference type="EMBL" id="LXQD01000301">
    <property type="protein sequence ID" value="RCJ27987.1"/>
    <property type="molecule type" value="Genomic_DNA"/>
</dbReference>
<proteinExistence type="predicted"/>
<keyword evidence="3" id="KW-1185">Reference proteome</keyword>
<organism evidence="2 3">
    <name type="scientific">Nostoc minutum NIES-26</name>
    <dbReference type="NCBI Taxonomy" id="1844469"/>
    <lineage>
        <taxon>Bacteria</taxon>
        <taxon>Bacillati</taxon>
        <taxon>Cyanobacteriota</taxon>
        <taxon>Cyanophyceae</taxon>
        <taxon>Nostocales</taxon>
        <taxon>Nostocaceae</taxon>
        <taxon>Nostoc</taxon>
    </lineage>
</organism>
<dbReference type="AlphaFoldDB" id="A0A367QUW9"/>
<protein>
    <recommendedName>
        <fullName evidence="4">SAF domain-containing protein</fullName>
    </recommendedName>
</protein>
<dbReference type="Proteomes" id="UP000252107">
    <property type="component" value="Unassembled WGS sequence"/>
</dbReference>
<reference evidence="2" key="1">
    <citation type="submission" date="2016-04" db="EMBL/GenBank/DDBJ databases">
        <authorList>
            <person name="Tabuchi Yagui T.R."/>
        </authorList>
    </citation>
    <scope>NUCLEOTIDE SEQUENCE [LARGE SCALE GENOMIC DNA]</scope>
    <source>
        <strain evidence="2">NIES-26</strain>
    </source>
</reference>
<evidence type="ECO:0000313" key="2">
    <source>
        <dbReference type="EMBL" id="RCJ27987.1"/>
    </source>
</evidence>
<sequence length="174" mass="19239">MSVKWKFFLILILSIFATAGAGVYIAQHQQPVTVAEISNSQQQQFSVVQQSQDIVGYPQRSHYKTIPLESITSALQGSDPATLALNALDGEALVRGRRKVEVVYPQRNQAFVTITQIQPSGDFASVIKYRVEMTTFGRSLLVSSPPVWQIIWAGSQTQCQSGSRPHNKLTQSCN</sequence>
<evidence type="ECO:0000313" key="3">
    <source>
        <dbReference type="Proteomes" id="UP000252107"/>
    </source>
</evidence>
<gene>
    <name evidence="2" type="ORF">A6770_24905</name>
</gene>
<accession>A0A367QUW9</accession>
<evidence type="ECO:0000256" key="1">
    <source>
        <dbReference type="SAM" id="SignalP"/>
    </source>
</evidence>
<evidence type="ECO:0008006" key="4">
    <source>
        <dbReference type="Google" id="ProtNLM"/>
    </source>
</evidence>
<name>A0A367QUW9_9NOSO</name>